<protein>
    <submittedName>
        <fullName evidence="1">Uncharacterized protein</fullName>
    </submittedName>
</protein>
<evidence type="ECO:0000313" key="2">
    <source>
        <dbReference type="Proteomes" id="UP000003781"/>
    </source>
</evidence>
<dbReference type="AlphaFoldDB" id="A3IHZ4"/>
<gene>
    <name evidence="1" type="ORF">CY0110_16562</name>
</gene>
<keyword evidence="2" id="KW-1185">Reference proteome</keyword>
<dbReference type="EMBL" id="AAXW01000002">
    <property type="protein sequence ID" value="EAZ93426.1"/>
    <property type="molecule type" value="Genomic_DNA"/>
</dbReference>
<reference evidence="1 2" key="1">
    <citation type="submission" date="2007-03" db="EMBL/GenBank/DDBJ databases">
        <authorList>
            <person name="Stal L."/>
            <person name="Ferriera S."/>
            <person name="Johnson J."/>
            <person name="Kravitz S."/>
            <person name="Beeson K."/>
            <person name="Sutton G."/>
            <person name="Rogers Y.-H."/>
            <person name="Friedman R."/>
            <person name="Frazier M."/>
            <person name="Venter J.C."/>
        </authorList>
    </citation>
    <scope>NUCLEOTIDE SEQUENCE [LARGE SCALE GENOMIC DNA]</scope>
    <source>
        <strain evidence="1 2">CCY0110</strain>
    </source>
</reference>
<sequence>MINSFIEGSITGSLAVDPLY</sequence>
<comment type="caution">
    <text evidence="1">The sequence shown here is derived from an EMBL/GenBank/DDBJ whole genome shotgun (WGS) entry which is preliminary data.</text>
</comment>
<dbReference type="Proteomes" id="UP000003781">
    <property type="component" value="Unassembled WGS sequence"/>
</dbReference>
<organism evidence="1 2">
    <name type="scientific">Crocosphaera chwakensis CCY0110</name>
    <dbReference type="NCBI Taxonomy" id="391612"/>
    <lineage>
        <taxon>Bacteria</taxon>
        <taxon>Bacillati</taxon>
        <taxon>Cyanobacteriota</taxon>
        <taxon>Cyanophyceae</taxon>
        <taxon>Oscillatoriophycideae</taxon>
        <taxon>Chroococcales</taxon>
        <taxon>Aphanothecaceae</taxon>
        <taxon>Crocosphaera</taxon>
        <taxon>Crocosphaera chwakensis</taxon>
    </lineage>
</organism>
<name>A3IHZ4_9CHRO</name>
<accession>A3IHZ4</accession>
<evidence type="ECO:0000313" key="1">
    <source>
        <dbReference type="EMBL" id="EAZ93426.1"/>
    </source>
</evidence>
<proteinExistence type="predicted"/>